<dbReference type="SUPFAM" id="SSF53383">
    <property type="entry name" value="PLP-dependent transferases"/>
    <property type="match status" value="1"/>
</dbReference>
<dbReference type="Gene3D" id="3.90.1150.10">
    <property type="entry name" value="Aspartate Aminotransferase, domain 1"/>
    <property type="match status" value="1"/>
</dbReference>
<keyword evidence="1" id="KW-0663">Pyridoxal phosphate</keyword>
<dbReference type="Proteomes" id="UP000699691">
    <property type="component" value="Unassembled WGS sequence"/>
</dbReference>
<organism evidence="3 4">
    <name type="scientific">candidate division WWE3 bacterium</name>
    <dbReference type="NCBI Taxonomy" id="2053526"/>
    <lineage>
        <taxon>Bacteria</taxon>
        <taxon>Katanobacteria</taxon>
    </lineage>
</organism>
<keyword evidence="3" id="KW-0808">Transferase</keyword>
<dbReference type="InterPro" id="IPR000653">
    <property type="entry name" value="DegT/StrS_aminotransferase"/>
</dbReference>
<dbReference type="InterPro" id="IPR015422">
    <property type="entry name" value="PyrdxlP-dep_Trfase_small"/>
</dbReference>
<dbReference type="PANTHER" id="PTHR30244">
    <property type="entry name" value="TRANSAMINASE"/>
    <property type="match status" value="1"/>
</dbReference>
<dbReference type="InterPro" id="IPR015424">
    <property type="entry name" value="PyrdxlP-dep_Trfase"/>
</dbReference>
<gene>
    <name evidence="3" type="ORF">KC573_03860</name>
</gene>
<dbReference type="InterPro" id="IPR015421">
    <property type="entry name" value="PyrdxlP-dep_Trfase_major"/>
</dbReference>
<dbReference type="GO" id="GO:0008483">
    <property type="term" value="F:transaminase activity"/>
    <property type="evidence" value="ECO:0007669"/>
    <property type="project" value="UniProtKB-KW"/>
</dbReference>
<comment type="caution">
    <text evidence="3">The sequence shown here is derived from an EMBL/GenBank/DDBJ whole genome shotgun (WGS) entry which is preliminary data.</text>
</comment>
<feature type="non-terminal residue" evidence="3">
    <location>
        <position position="1"/>
    </location>
</feature>
<comment type="similarity">
    <text evidence="2">Belongs to the DegT/DnrJ/EryC1 family.</text>
</comment>
<reference evidence="3" key="2">
    <citation type="journal article" date="2021" name="Microbiome">
        <title>Successional dynamics and alternative stable states in a saline activated sludge microbial community over 9 years.</title>
        <authorList>
            <person name="Wang Y."/>
            <person name="Ye J."/>
            <person name="Ju F."/>
            <person name="Liu L."/>
            <person name="Boyd J.A."/>
            <person name="Deng Y."/>
            <person name="Parks D.H."/>
            <person name="Jiang X."/>
            <person name="Yin X."/>
            <person name="Woodcroft B.J."/>
            <person name="Tyson G.W."/>
            <person name="Hugenholtz P."/>
            <person name="Polz M.F."/>
            <person name="Zhang T."/>
        </authorList>
    </citation>
    <scope>NUCLEOTIDE SEQUENCE</scope>
    <source>
        <strain evidence="3">HKST-UBA02</strain>
    </source>
</reference>
<reference evidence="3" key="1">
    <citation type="submission" date="2020-04" db="EMBL/GenBank/DDBJ databases">
        <authorList>
            <person name="Zhang T."/>
        </authorList>
    </citation>
    <scope>NUCLEOTIDE SEQUENCE</scope>
    <source>
        <strain evidence="3">HKST-UBA02</strain>
    </source>
</reference>
<protein>
    <submittedName>
        <fullName evidence="3">DegT/DnrJ/EryC1/StrS family aminotransferase</fullName>
    </submittedName>
</protein>
<evidence type="ECO:0000313" key="3">
    <source>
        <dbReference type="EMBL" id="MCA9397942.1"/>
    </source>
</evidence>
<name>A0A955LWP8_UNCKA</name>
<dbReference type="PANTHER" id="PTHR30244:SF36">
    <property type="entry name" value="3-OXO-GLUCOSE-6-PHOSPHATE:GLUTAMATE AMINOTRANSFERASE"/>
    <property type="match status" value="1"/>
</dbReference>
<accession>A0A955LWP8</accession>
<keyword evidence="3" id="KW-0032">Aminotransferase</keyword>
<dbReference type="EMBL" id="JAGQKY010000204">
    <property type="protein sequence ID" value="MCA9397942.1"/>
    <property type="molecule type" value="Genomic_DNA"/>
</dbReference>
<dbReference type="GO" id="GO:0000271">
    <property type="term" value="P:polysaccharide biosynthetic process"/>
    <property type="evidence" value="ECO:0007669"/>
    <property type="project" value="TreeGrafter"/>
</dbReference>
<evidence type="ECO:0000313" key="4">
    <source>
        <dbReference type="Proteomes" id="UP000699691"/>
    </source>
</evidence>
<evidence type="ECO:0000256" key="2">
    <source>
        <dbReference type="ARBA" id="ARBA00037999"/>
    </source>
</evidence>
<dbReference type="GO" id="GO:0030170">
    <property type="term" value="F:pyridoxal phosphate binding"/>
    <property type="evidence" value="ECO:0007669"/>
    <property type="project" value="TreeGrafter"/>
</dbReference>
<proteinExistence type="inferred from homology"/>
<dbReference type="Gene3D" id="3.40.640.10">
    <property type="entry name" value="Type I PLP-dependent aspartate aminotransferase-like (Major domain)"/>
    <property type="match status" value="1"/>
</dbReference>
<evidence type="ECO:0000256" key="1">
    <source>
        <dbReference type="ARBA" id="ARBA00022898"/>
    </source>
</evidence>
<sequence length="228" mass="25701">MEKIIVVAKKHGLLVIEDCAQSFGATIAGRHVGLWGDVGCVSFYPTKNLGGFGDGGAVFSDNQALVEKVRQLRMYGEIHRYESITEGTNSRMDELQAGFVRWGLLHIDEWNKTRSDIAQTYIKSIHNALVQLPVDLDTESHRAWHLFVVRVSDRTAFTRHLEENCIGYAIHYPKLVYDQPAYEFLRVDSEHLPVSTSSVGTVVSLPLYPELTEEEVYKVIEAVNSYGK</sequence>
<dbReference type="Pfam" id="PF01041">
    <property type="entry name" value="DegT_DnrJ_EryC1"/>
    <property type="match status" value="1"/>
</dbReference>
<dbReference type="AlphaFoldDB" id="A0A955LWP8"/>